<feature type="region of interest" description="Disordered" evidence="11">
    <location>
        <begin position="560"/>
        <end position="579"/>
    </location>
</feature>
<dbReference type="PANTHER" id="PTHR10662:SF22">
    <property type="entry name" value="NUCLEAR RNA EXPORT FACTOR 1"/>
    <property type="match status" value="1"/>
</dbReference>
<feature type="domain" description="NTF2" evidence="12">
    <location>
        <begin position="387"/>
        <end position="554"/>
    </location>
</feature>
<feature type="compositionally biased region" description="Pro residues" evidence="11">
    <location>
        <begin position="561"/>
        <end position="573"/>
    </location>
</feature>
<evidence type="ECO:0000259" key="12">
    <source>
        <dbReference type="PROSITE" id="PS50177"/>
    </source>
</evidence>
<dbReference type="InterPro" id="IPR032710">
    <property type="entry name" value="NTF2-like_dom_sf"/>
</dbReference>
<dbReference type="InterPro" id="IPR005637">
    <property type="entry name" value="TAP_C_dom"/>
</dbReference>
<dbReference type="EMBL" id="CP003010">
    <property type="protein sequence ID" value="AEO65839.1"/>
    <property type="molecule type" value="Genomic_DNA"/>
</dbReference>
<organism evidence="14 15">
    <name type="scientific">Thermothielavioides terrestris (strain ATCC 38088 / NRRL 8126)</name>
    <name type="common">Thielavia terrestris</name>
    <dbReference type="NCBI Taxonomy" id="578455"/>
    <lineage>
        <taxon>Eukaryota</taxon>
        <taxon>Fungi</taxon>
        <taxon>Dikarya</taxon>
        <taxon>Ascomycota</taxon>
        <taxon>Pezizomycotina</taxon>
        <taxon>Sordariomycetes</taxon>
        <taxon>Sordariomycetidae</taxon>
        <taxon>Sordariales</taxon>
        <taxon>Chaetomiaceae</taxon>
        <taxon>Thermothielavioides</taxon>
        <taxon>Thermothielavioides terrestris</taxon>
    </lineage>
</organism>
<dbReference type="GO" id="GO:0042272">
    <property type="term" value="C:nuclear RNA export factor complex"/>
    <property type="evidence" value="ECO:0007669"/>
    <property type="project" value="UniProtKB-ARBA"/>
</dbReference>
<evidence type="ECO:0000256" key="1">
    <source>
        <dbReference type="ARBA" id="ARBA00004123"/>
    </source>
</evidence>
<name>G2R2G6_THETT</name>
<dbReference type="InterPro" id="IPR030217">
    <property type="entry name" value="NXF_fam"/>
</dbReference>
<evidence type="ECO:0000256" key="2">
    <source>
        <dbReference type="ARBA" id="ARBA00009285"/>
    </source>
</evidence>
<proteinExistence type="inferred from homology"/>
<comment type="subcellular location">
    <subcellularLocation>
        <location evidence="1">Nucleus</location>
    </subcellularLocation>
</comment>
<dbReference type="InterPro" id="IPR018222">
    <property type="entry name" value="Nuclear_transport_factor_2_euk"/>
</dbReference>
<evidence type="ECO:0000313" key="15">
    <source>
        <dbReference type="Proteomes" id="UP000008181"/>
    </source>
</evidence>
<feature type="domain" description="TAP-C" evidence="13">
    <location>
        <begin position="586"/>
        <end position="640"/>
    </location>
</feature>
<keyword evidence="7" id="KW-0509">mRNA transport</keyword>
<accession>G2R2G6</accession>
<sequence>MAPPTGPRGARGARPGPRTTHGAGVGKHRATPRTDQDGDISMGSAIPATQSTGPPARSARGSRGARGGRAARSTARLAENVRNYVSDTDSSSRASKAQFNKTTLKIHGLKNSKAASNPDGGLRSLLEFLERKSSKERPITLGRGVIQGDYVFVKVSKDDAPHLLRLNGYTWAGAALAIEETSDPVPGHDRPSAKNPATADTEQKLLGILASRYNAEQKLLDLSALGSDPTLISLGSFASRSLAEKSFKVLLYLTSSQYDDAAAKEQAIQAVSLANNAIQDVAEVFTLAHTLPRLRRLDLSGNQLENLSKLSKWRHEFRRLEELHLVGNPVVAQSNSLSQIVDWFPSLQILNGERVRTPKEAADALAAWFPTPLPRLPSNLRDGENNIASTFLRGFFSLFDHDRAALAAQFYDADSWFSVSVDADHNRDPISQSYIKYSRNIGELGVRNPGTQQRLFMGGPLISELWTLLPATRHASLDQLDQWKIDCHTFPGLADPSGQGSAIGLMINIVSQSEEVDVRQQLAGIRTFSRTFVLGPSKPGAPHPYRVVSDQLTLRDWTPQAPAPAAAPAPPAAPIAAVPPAAPDEMTQLAMVQELAGKTGMTAEYSRLCLSGAANWDFNLALASFHEKKAQLPPEAFASSA</sequence>
<evidence type="ECO:0000256" key="4">
    <source>
        <dbReference type="ARBA" id="ARBA00022490"/>
    </source>
</evidence>
<dbReference type="SMART" id="SM00804">
    <property type="entry name" value="TAP_C"/>
    <property type="match status" value="1"/>
</dbReference>
<protein>
    <recommendedName>
        <fullName evidence="10">mRNA export factor MEX67</fullName>
    </recommendedName>
</protein>
<comment type="similarity">
    <text evidence="2">Belongs to the NXF family.</text>
</comment>
<dbReference type="HOGENOM" id="CLU_024991_1_0_1"/>
<evidence type="ECO:0000256" key="5">
    <source>
        <dbReference type="ARBA" id="ARBA00022614"/>
    </source>
</evidence>
<keyword evidence="5" id="KW-0433">Leucine-rich repeat</keyword>
<evidence type="ECO:0000256" key="8">
    <source>
        <dbReference type="ARBA" id="ARBA00023242"/>
    </source>
</evidence>
<dbReference type="InterPro" id="IPR001611">
    <property type="entry name" value="Leu-rich_rpt"/>
</dbReference>
<keyword evidence="6" id="KW-0677">Repeat</keyword>
<dbReference type="SUPFAM" id="SSF46934">
    <property type="entry name" value="UBA-like"/>
    <property type="match status" value="1"/>
</dbReference>
<dbReference type="GeneID" id="11515046"/>
<dbReference type="PROSITE" id="PS51281">
    <property type="entry name" value="TAP_C"/>
    <property type="match status" value="1"/>
</dbReference>
<dbReference type="FunFam" id="3.80.10.10:FF:000296">
    <property type="entry name" value="mRNA export factor MEX67"/>
    <property type="match status" value="1"/>
</dbReference>
<dbReference type="SUPFAM" id="SSF54427">
    <property type="entry name" value="NTF2-like"/>
    <property type="match status" value="1"/>
</dbReference>
<dbReference type="Pfam" id="PF03943">
    <property type="entry name" value="TAP_C"/>
    <property type="match status" value="1"/>
</dbReference>
<evidence type="ECO:0000256" key="6">
    <source>
        <dbReference type="ARBA" id="ARBA00022737"/>
    </source>
</evidence>
<dbReference type="SUPFAM" id="SSF52058">
    <property type="entry name" value="L domain-like"/>
    <property type="match status" value="1"/>
</dbReference>
<evidence type="ECO:0000256" key="11">
    <source>
        <dbReference type="SAM" id="MobiDB-lite"/>
    </source>
</evidence>
<evidence type="ECO:0000313" key="14">
    <source>
        <dbReference type="EMBL" id="AEO65839.1"/>
    </source>
</evidence>
<gene>
    <name evidence="14" type="ORF">THITE_55782</name>
</gene>
<dbReference type="eggNOG" id="KOG3763">
    <property type="taxonomic scope" value="Eukaryota"/>
</dbReference>
<evidence type="ECO:0000259" key="13">
    <source>
        <dbReference type="PROSITE" id="PS51281"/>
    </source>
</evidence>
<evidence type="ECO:0000256" key="7">
    <source>
        <dbReference type="ARBA" id="ARBA00022816"/>
    </source>
</evidence>
<dbReference type="InterPro" id="IPR057125">
    <property type="entry name" value="NXF1/2/3/5-like_LRR"/>
</dbReference>
<keyword evidence="3" id="KW-0813">Transport</keyword>
<keyword evidence="15" id="KW-1185">Reference proteome</keyword>
<dbReference type="OrthoDB" id="25872at2759"/>
<dbReference type="RefSeq" id="XP_003652175.1">
    <property type="nucleotide sequence ID" value="XM_003652127.1"/>
</dbReference>
<feature type="compositionally biased region" description="Low complexity" evidence="11">
    <location>
        <begin position="7"/>
        <end position="20"/>
    </location>
</feature>
<dbReference type="Proteomes" id="UP000008181">
    <property type="component" value="Chromosome 2"/>
</dbReference>
<dbReference type="PROSITE" id="PS51450">
    <property type="entry name" value="LRR"/>
    <property type="match status" value="1"/>
</dbReference>
<dbReference type="STRING" id="578455.G2R2G6"/>
<dbReference type="Pfam" id="PF24048">
    <property type="entry name" value="LRR_NXF1-5"/>
    <property type="match status" value="1"/>
</dbReference>
<dbReference type="InterPro" id="IPR002075">
    <property type="entry name" value="NTF2_dom"/>
</dbReference>
<evidence type="ECO:0000256" key="9">
    <source>
        <dbReference type="ARBA" id="ARBA00055253"/>
    </source>
</evidence>
<keyword evidence="8" id="KW-0539">Nucleus</keyword>
<dbReference type="AlphaFoldDB" id="G2R2G6"/>
<dbReference type="GO" id="GO:0003723">
    <property type="term" value="F:RNA binding"/>
    <property type="evidence" value="ECO:0007669"/>
    <property type="project" value="TreeGrafter"/>
</dbReference>
<dbReference type="KEGG" id="ttt:THITE_55782"/>
<dbReference type="PANTHER" id="PTHR10662">
    <property type="entry name" value="NUCLEAR RNA EXPORT FACTOR"/>
    <property type="match status" value="1"/>
</dbReference>
<reference evidence="14 15" key="1">
    <citation type="journal article" date="2011" name="Nat. Biotechnol.">
        <title>Comparative genomic analysis of the thermophilic biomass-degrading fungi Myceliophthora thermophila and Thielavia terrestris.</title>
        <authorList>
            <person name="Berka R.M."/>
            <person name="Grigoriev I.V."/>
            <person name="Otillar R."/>
            <person name="Salamov A."/>
            <person name="Grimwood J."/>
            <person name="Reid I."/>
            <person name="Ishmael N."/>
            <person name="John T."/>
            <person name="Darmond C."/>
            <person name="Moisan M.-C."/>
            <person name="Henrissat B."/>
            <person name="Coutinho P.M."/>
            <person name="Lombard V."/>
            <person name="Natvig D.O."/>
            <person name="Lindquist E."/>
            <person name="Schmutz J."/>
            <person name="Lucas S."/>
            <person name="Harris P."/>
            <person name="Powlowski J."/>
            <person name="Bellemare A."/>
            <person name="Taylor D."/>
            <person name="Butler G."/>
            <person name="de Vries R.P."/>
            <person name="Allijn I.E."/>
            <person name="van den Brink J."/>
            <person name="Ushinsky S."/>
            <person name="Storms R."/>
            <person name="Powell A.J."/>
            <person name="Paulsen I.T."/>
            <person name="Elbourne L.D.H."/>
            <person name="Baker S.E."/>
            <person name="Magnuson J."/>
            <person name="LaBoissiere S."/>
            <person name="Clutterbuck A.J."/>
            <person name="Martinez D."/>
            <person name="Wogulis M."/>
            <person name="de Leon A.L."/>
            <person name="Rey M.W."/>
            <person name="Tsang A."/>
        </authorList>
    </citation>
    <scope>NUCLEOTIDE SEQUENCE [LARGE SCALE GENOMIC DNA]</scope>
    <source>
        <strain evidence="15">ATCC 38088 / NRRL 8126</strain>
    </source>
</reference>
<dbReference type="Gene3D" id="3.10.450.50">
    <property type="match status" value="1"/>
</dbReference>
<dbReference type="FunFam" id="1.10.8.10:FF:000018">
    <property type="entry name" value="Nuclear RNA export factor 1"/>
    <property type="match status" value="1"/>
</dbReference>
<dbReference type="Pfam" id="PF22602">
    <property type="entry name" value="NXF_NTF2"/>
    <property type="match status" value="1"/>
</dbReference>
<comment type="function">
    <text evidence="9">Involved in the export of mRNA from the nucleus to the cytoplasm.</text>
</comment>
<dbReference type="Gene3D" id="3.80.10.10">
    <property type="entry name" value="Ribonuclease Inhibitor"/>
    <property type="match status" value="1"/>
</dbReference>
<keyword evidence="4" id="KW-0963">Cytoplasm</keyword>
<feature type="region of interest" description="Disordered" evidence="11">
    <location>
        <begin position="1"/>
        <end position="96"/>
    </location>
</feature>
<feature type="compositionally biased region" description="Polar residues" evidence="11">
    <location>
        <begin position="83"/>
        <end position="96"/>
    </location>
</feature>
<dbReference type="CDD" id="cd14342">
    <property type="entry name" value="UBA_TAP-C"/>
    <property type="match status" value="1"/>
</dbReference>
<feature type="compositionally biased region" description="Low complexity" evidence="11">
    <location>
        <begin position="56"/>
        <end position="78"/>
    </location>
</feature>
<dbReference type="Gene3D" id="1.10.8.10">
    <property type="entry name" value="DNA helicase RuvA subunit, C-terminal domain"/>
    <property type="match status" value="1"/>
</dbReference>
<dbReference type="GO" id="GO:0016973">
    <property type="term" value="P:poly(A)+ mRNA export from nucleus"/>
    <property type="evidence" value="ECO:0007669"/>
    <property type="project" value="TreeGrafter"/>
</dbReference>
<dbReference type="InterPro" id="IPR032675">
    <property type="entry name" value="LRR_dom_sf"/>
</dbReference>
<dbReference type="InterPro" id="IPR009060">
    <property type="entry name" value="UBA-like_sf"/>
</dbReference>
<evidence type="ECO:0000256" key="3">
    <source>
        <dbReference type="ARBA" id="ARBA00022448"/>
    </source>
</evidence>
<evidence type="ECO:0000256" key="10">
    <source>
        <dbReference type="ARBA" id="ARBA00069694"/>
    </source>
</evidence>
<dbReference type="PROSITE" id="PS50177">
    <property type="entry name" value="NTF2_DOMAIN"/>
    <property type="match status" value="1"/>
</dbReference>